<proteinExistence type="predicted"/>
<dbReference type="PATRIC" id="fig|1773.2321.peg.693"/>
<organism evidence="1 2">
    <name type="scientific">Mycobacterium tuberculosis</name>
    <dbReference type="NCBI Taxonomy" id="1773"/>
    <lineage>
        <taxon>Bacteria</taxon>
        <taxon>Bacillati</taxon>
        <taxon>Actinomycetota</taxon>
        <taxon>Actinomycetes</taxon>
        <taxon>Mycobacteriales</taxon>
        <taxon>Mycobacteriaceae</taxon>
        <taxon>Mycobacterium</taxon>
        <taxon>Mycobacterium tuberculosis complex</taxon>
    </lineage>
</organism>
<sequence>MQHRGGNTCSATGSSRIYGATAVIGVTPRVRPPRDPGSHCCLAVNR</sequence>
<reference evidence="2" key="1">
    <citation type="submission" date="2015-03" db="EMBL/GenBank/DDBJ databases">
        <authorList>
            <consortium name="Pathogen Informatics"/>
        </authorList>
    </citation>
    <scope>NUCLEOTIDE SEQUENCE [LARGE SCALE GENOMIC DNA]</scope>
    <source>
        <strain evidence="2">K00500041</strain>
    </source>
</reference>
<protein>
    <submittedName>
        <fullName evidence="1">Uncharacterized protein</fullName>
    </submittedName>
</protein>
<evidence type="ECO:0000313" key="1">
    <source>
        <dbReference type="EMBL" id="COX36797.1"/>
    </source>
</evidence>
<dbReference type="EMBL" id="CSAE01001174">
    <property type="protein sequence ID" value="COX36797.1"/>
    <property type="molecule type" value="Genomic_DNA"/>
</dbReference>
<dbReference type="Proteomes" id="UP000038802">
    <property type="component" value="Unassembled WGS sequence"/>
</dbReference>
<accession>A0A0Q3YEL1</accession>
<gene>
    <name evidence="1" type="ORF">ERS007703_05136</name>
</gene>
<name>A0A0Q3YEL1_MYCTX</name>
<evidence type="ECO:0000313" key="2">
    <source>
        <dbReference type="Proteomes" id="UP000038802"/>
    </source>
</evidence>
<dbReference type="AlphaFoldDB" id="A0A0Q3YEL1"/>